<evidence type="ECO:0000313" key="2">
    <source>
        <dbReference type="EMBL" id="MEC0227157.1"/>
    </source>
</evidence>
<dbReference type="InterPro" id="IPR050508">
    <property type="entry name" value="Methyltransf_Superfamily"/>
</dbReference>
<dbReference type="CDD" id="cd02440">
    <property type="entry name" value="AdoMet_MTases"/>
    <property type="match status" value="1"/>
</dbReference>
<accession>A0ABU6G1L8</accession>
<dbReference type="GO" id="GO:0032259">
    <property type="term" value="P:methylation"/>
    <property type="evidence" value="ECO:0007669"/>
    <property type="project" value="UniProtKB-KW"/>
</dbReference>
<organism evidence="2 3">
    <name type="scientific">Paenibacillus alba</name>
    <dbReference type="NCBI Taxonomy" id="1197127"/>
    <lineage>
        <taxon>Bacteria</taxon>
        <taxon>Bacillati</taxon>
        <taxon>Bacillota</taxon>
        <taxon>Bacilli</taxon>
        <taxon>Bacillales</taxon>
        <taxon>Paenibacillaceae</taxon>
        <taxon>Paenibacillus</taxon>
    </lineage>
</organism>
<keyword evidence="3" id="KW-1185">Reference proteome</keyword>
<dbReference type="SUPFAM" id="SSF53335">
    <property type="entry name" value="S-adenosyl-L-methionine-dependent methyltransferases"/>
    <property type="match status" value="1"/>
</dbReference>
<gene>
    <name evidence="2" type="ORF">P4I72_08480</name>
</gene>
<dbReference type="EMBL" id="JARLKY010000018">
    <property type="protein sequence ID" value="MEC0227157.1"/>
    <property type="molecule type" value="Genomic_DNA"/>
</dbReference>
<comment type="caution">
    <text evidence="2">The sequence shown here is derived from an EMBL/GenBank/DDBJ whole genome shotgun (WGS) entry which is preliminary data.</text>
</comment>
<name>A0ABU6G1L8_9BACL</name>
<dbReference type="RefSeq" id="WP_326071533.1">
    <property type="nucleotide sequence ID" value="NZ_JARLKY010000018.1"/>
</dbReference>
<dbReference type="PANTHER" id="PTHR42912">
    <property type="entry name" value="METHYLTRANSFERASE"/>
    <property type="match status" value="1"/>
</dbReference>
<evidence type="ECO:0000313" key="3">
    <source>
        <dbReference type="Proteomes" id="UP001338137"/>
    </source>
</evidence>
<sequence length="235" mass="26890">MSRETEIYQDNTHTYDQLISKQPTLDKVVNGIRPYHQLDVVDLGAGTGRFALFLVEQVNSLLCLDNAQPMLAVLEEKLSQTAYTNWQTMVSDHRELPIADNSKDLVLAGWTLSYLASSSLDNWEHNLEQMMAEMTRILRQGGTVIIFETLGTAVTSPTKHDYLTSYYELLESKYGFEHSSIRTDYTFHDMDEAVRLTSYFFGAEIAKRVEENGWHIVPEFAGIWVKHKGLEVKMD</sequence>
<dbReference type="GO" id="GO:0008168">
    <property type="term" value="F:methyltransferase activity"/>
    <property type="evidence" value="ECO:0007669"/>
    <property type="project" value="UniProtKB-KW"/>
</dbReference>
<dbReference type="InterPro" id="IPR013216">
    <property type="entry name" value="Methyltransf_11"/>
</dbReference>
<feature type="domain" description="Methyltransferase type 11" evidence="1">
    <location>
        <begin position="41"/>
        <end position="146"/>
    </location>
</feature>
<proteinExistence type="predicted"/>
<dbReference type="Gene3D" id="3.40.50.150">
    <property type="entry name" value="Vaccinia Virus protein VP39"/>
    <property type="match status" value="1"/>
</dbReference>
<dbReference type="Pfam" id="PF08241">
    <property type="entry name" value="Methyltransf_11"/>
    <property type="match status" value="1"/>
</dbReference>
<keyword evidence="2" id="KW-0808">Transferase</keyword>
<reference evidence="2 3" key="1">
    <citation type="submission" date="2023-03" db="EMBL/GenBank/DDBJ databases">
        <title>Bacillus Genome Sequencing.</title>
        <authorList>
            <person name="Dunlap C."/>
        </authorList>
    </citation>
    <scope>NUCLEOTIDE SEQUENCE [LARGE SCALE GENOMIC DNA]</scope>
    <source>
        <strain evidence="2 3">BD-533</strain>
    </source>
</reference>
<keyword evidence="2" id="KW-0489">Methyltransferase</keyword>
<evidence type="ECO:0000259" key="1">
    <source>
        <dbReference type="Pfam" id="PF08241"/>
    </source>
</evidence>
<dbReference type="Proteomes" id="UP001338137">
    <property type="component" value="Unassembled WGS sequence"/>
</dbReference>
<protein>
    <submittedName>
        <fullName evidence="2">Class I SAM-dependent methyltransferase</fullName>
    </submittedName>
</protein>
<dbReference type="InterPro" id="IPR029063">
    <property type="entry name" value="SAM-dependent_MTases_sf"/>
</dbReference>